<name>A0A4Y7KRB5_PAPSO</name>
<sequence length="243" mass="27366">MEEEEKTINSKEARQFIVFADMNFGNTSSVTISNFPALHRINLTSVGLRSLNLGLCPKLEALDIDALKVASSVDPSSCIFSSCLFFPKQIIPPYNVKQQRVLKVHVCKYLEDLKEGVLPSLRELDLSYGSICQSAIEELLSCCTHLTHSIISHCLGRINDLPNSLTIYYRILTALCCRISEEAVEVAVSHCNMLQTFDIRFCPKIHSVRTTKFRPHTPPILTCQISFMVSVKSHFIDLHLRPP</sequence>
<accession>A0A4Y7KRB5</accession>
<organism evidence="1 2">
    <name type="scientific">Papaver somniferum</name>
    <name type="common">Opium poppy</name>
    <dbReference type="NCBI Taxonomy" id="3469"/>
    <lineage>
        <taxon>Eukaryota</taxon>
        <taxon>Viridiplantae</taxon>
        <taxon>Streptophyta</taxon>
        <taxon>Embryophyta</taxon>
        <taxon>Tracheophyta</taxon>
        <taxon>Spermatophyta</taxon>
        <taxon>Magnoliopsida</taxon>
        <taxon>Ranunculales</taxon>
        <taxon>Papaveraceae</taxon>
        <taxon>Papaveroideae</taxon>
        <taxon>Papaver</taxon>
    </lineage>
</organism>
<dbReference type="Gramene" id="RZC75367">
    <property type="protein sequence ID" value="RZC75367"/>
    <property type="gene ID" value="C5167_050843"/>
</dbReference>
<dbReference type="Gene3D" id="3.80.10.10">
    <property type="entry name" value="Ribonuclease Inhibitor"/>
    <property type="match status" value="1"/>
</dbReference>
<reference evidence="1 2" key="1">
    <citation type="journal article" date="2018" name="Science">
        <title>The opium poppy genome and morphinan production.</title>
        <authorList>
            <person name="Guo L."/>
            <person name="Winzer T."/>
            <person name="Yang X."/>
            <person name="Li Y."/>
            <person name="Ning Z."/>
            <person name="He Z."/>
            <person name="Teodor R."/>
            <person name="Lu Y."/>
            <person name="Bowser T.A."/>
            <person name="Graham I.A."/>
            <person name="Ye K."/>
        </authorList>
    </citation>
    <scope>NUCLEOTIDE SEQUENCE [LARGE SCALE GENOMIC DNA]</scope>
    <source>
        <strain evidence="2">cv. HN1</strain>
        <tissue evidence="1">Leaves</tissue>
    </source>
</reference>
<dbReference type="Proteomes" id="UP000316621">
    <property type="component" value="Chromosome 8"/>
</dbReference>
<proteinExistence type="predicted"/>
<keyword evidence="2" id="KW-1185">Reference proteome</keyword>
<dbReference type="SUPFAM" id="SSF52058">
    <property type="entry name" value="L domain-like"/>
    <property type="match status" value="1"/>
</dbReference>
<dbReference type="STRING" id="3469.A0A4Y7KRB5"/>
<evidence type="ECO:0000313" key="1">
    <source>
        <dbReference type="EMBL" id="RZC75367.1"/>
    </source>
</evidence>
<evidence type="ECO:0000313" key="2">
    <source>
        <dbReference type="Proteomes" id="UP000316621"/>
    </source>
</evidence>
<dbReference type="InterPro" id="IPR032675">
    <property type="entry name" value="LRR_dom_sf"/>
</dbReference>
<dbReference type="AlphaFoldDB" id="A0A4Y7KRB5"/>
<dbReference type="EMBL" id="CM010722">
    <property type="protein sequence ID" value="RZC75367.1"/>
    <property type="molecule type" value="Genomic_DNA"/>
</dbReference>
<gene>
    <name evidence="1" type="ORF">C5167_050843</name>
</gene>
<protein>
    <submittedName>
        <fullName evidence="1">Uncharacterized protein</fullName>
    </submittedName>
</protein>